<feature type="compositionally biased region" description="Basic residues" evidence="9">
    <location>
        <begin position="259"/>
        <end position="270"/>
    </location>
</feature>
<dbReference type="PANTHER" id="PTHR10589">
    <property type="entry name" value="UBIQUITIN CARBOXYL-TERMINAL HYDROLASE"/>
    <property type="match status" value="1"/>
</dbReference>
<feature type="active site" description="Proton donor" evidence="8">
    <location>
        <position position="283"/>
    </location>
</feature>
<evidence type="ECO:0000256" key="8">
    <source>
        <dbReference type="PROSITE-ProRule" id="PRU01393"/>
    </source>
</evidence>
<dbReference type="GO" id="GO:0016579">
    <property type="term" value="P:protein deubiquitination"/>
    <property type="evidence" value="ECO:0007669"/>
    <property type="project" value="TreeGrafter"/>
</dbReference>
<dbReference type="InterPro" id="IPR036959">
    <property type="entry name" value="Peptidase_C12_UCH_sf"/>
</dbReference>
<dbReference type="InParanoid" id="G2QI51"/>
<dbReference type="EMBL" id="CP003006">
    <property type="protein sequence ID" value="AEO60240.1"/>
    <property type="molecule type" value="Genomic_DNA"/>
</dbReference>
<dbReference type="PROSITE" id="PS52048">
    <property type="entry name" value="UCH_DOMAIN"/>
    <property type="match status" value="1"/>
</dbReference>
<dbReference type="GO" id="GO:0005737">
    <property type="term" value="C:cytoplasm"/>
    <property type="evidence" value="ECO:0007669"/>
    <property type="project" value="TreeGrafter"/>
</dbReference>
<organism evidence="11 12">
    <name type="scientific">Thermothelomyces thermophilus (strain ATCC 42464 / BCRC 31852 / DSM 1799)</name>
    <name type="common">Sporotrichum thermophile</name>
    <dbReference type="NCBI Taxonomy" id="573729"/>
    <lineage>
        <taxon>Eukaryota</taxon>
        <taxon>Fungi</taxon>
        <taxon>Dikarya</taxon>
        <taxon>Ascomycota</taxon>
        <taxon>Pezizomycotina</taxon>
        <taxon>Sordariomycetes</taxon>
        <taxon>Sordariomycetidae</taxon>
        <taxon>Sordariales</taxon>
        <taxon>Chaetomiaceae</taxon>
        <taxon>Thermothelomyces</taxon>
    </lineage>
</organism>
<evidence type="ECO:0000256" key="3">
    <source>
        <dbReference type="ARBA" id="ARBA00012759"/>
    </source>
</evidence>
<evidence type="ECO:0000313" key="12">
    <source>
        <dbReference type="Proteomes" id="UP000007322"/>
    </source>
</evidence>
<proteinExistence type="inferred from homology"/>
<evidence type="ECO:0000256" key="4">
    <source>
        <dbReference type="ARBA" id="ARBA00022670"/>
    </source>
</evidence>
<protein>
    <recommendedName>
        <fullName evidence="3 8">ubiquitinyl hydrolase 1</fullName>
        <ecNumber evidence="3 8">3.4.19.12</ecNumber>
    </recommendedName>
</protein>
<dbReference type="AlphaFoldDB" id="G2QI51"/>
<keyword evidence="12" id="KW-1185">Reference proteome</keyword>
<dbReference type="eggNOG" id="KOG2778">
    <property type="taxonomic scope" value="Eukaryota"/>
</dbReference>
<evidence type="ECO:0000256" key="1">
    <source>
        <dbReference type="ARBA" id="ARBA00000707"/>
    </source>
</evidence>
<dbReference type="KEGG" id="mtm:MYCTH_2309306"/>
<dbReference type="OMA" id="WCTIENE"/>
<evidence type="ECO:0000256" key="5">
    <source>
        <dbReference type="ARBA" id="ARBA00022786"/>
    </source>
</evidence>
<evidence type="ECO:0000256" key="7">
    <source>
        <dbReference type="ARBA" id="ARBA00022807"/>
    </source>
</evidence>
<feature type="non-terminal residue" evidence="11">
    <location>
        <position position="321"/>
    </location>
</feature>
<dbReference type="InterPro" id="IPR038765">
    <property type="entry name" value="Papain-like_cys_pep_sf"/>
</dbReference>
<dbReference type="PANTHER" id="PTHR10589:SF16">
    <property type="entry name" value="UBIQUITIN CARBOXYL-TERMINAL HYDROLASE ISOZYME L5"/>
    <property type="match status" value="1"/>
</dbReference>
<evidence type="ECO:0000313" key="11">
    <source>
        <dbReference type="EMBL" id="AEO60240.1"/>
    </source>
</evidence>
<feature type="region of interest" description="Disordered" evidence="9">
    <location>
        <begin position="1"/>
        <end position="74"/>
    </location>
</feature>
<keyword evidence="4 8" id="KW-0645">Protease</keyword>
<dbReference type="HOGENOM" id="CLU_018316_4_0_1"/>
<keyword evidence="6 8" id="KW-0378">Hydrolase</keyword>
<dbReference type="OrthoDB" id="1924260at2759"/>
<dbReference type="EC" id="3.4.19.12" evidence="3 8"/>
<dbReference type="Pfam" id="PF01088">
    <property type="entry name" value="Peptidase_C12"/>
    <property type="match status" value="1"/>
</dbReference>
<feature type="compositionally biased region" description="Polar residues" evidence="9">
    <location>
        <begin position="1"/>
        <end position="13"/>
    </location>
</feature>
<dbReference type="GO" id="GO:0006511">
    <property type="term" value="P:ubiquitin-dependent protein catabolic process"/>
    <property type="evidence" value="ECO:0007669"/>
    <property type="project" value="UniProtKB-UniRule"/>
</dbReference>
<accession>G2QI51</accession>
<dbReference type="GO" id="GO:0004843">
    <property type="term" value="F:cysteine-type deubiquitinase activity"/>
    <property type="evidence" value="ECO:0007669"/>
    <property type="project" value="UniProtKB-UniRule"/>
</dbReference>
<name>G2QI51_THET4</name>
<feature type="site" description="Transition state stabilizer" evidence="8">
    <location>
        <position position="169"/>
    </location>
</feature>
<sequence>MASAQVVNNSTGETALESGEAASSLPVRRSGRARKRPSGHGEDSDYKNGKVAASPVSSDSRRNPKRRAAPDAFNVPEHLLEASLGPWKENEQSEWPSWVELESDPAFFTAIMGLLGVKGARIEEVLSVDEDTLATLPPPVHGLVFLYEYVADQSPEVTYPGHDVWFANQTTHNACATIALLNIIMNAERLSLGEKLRHFKQESKDLSPPLRGNMINNSTWIRVAHNSFARRLDLLDAALSLQNEVDNKEKRARSSAAMQRRRKKKPKKERVKAGKSGDTPAYHFIAFVPVGQQVWQLDGLSSAPVCIGKSLSSMSFSSPAL</sequence>
<feature type="site" description="Important for enzyme activity" evidence="8">
    <location>
        <position position="298"/>
    </location>
</feature>
<feature type="region of interest" description="Disordered" evidence="9">
    <location>
        <begin position="246"/>
        <end position="276"/>
    </location>
</feature>
<comment type="similarity">
    <text evidence="2 8">Belongs to the peptidase C12 family.</text>
</comment>
<dbReference type="Gene3D" id="3.40.532.10">
    <property type="entry name" value="Peptidase C12, ubiquitin carboxyl-terminal hydrolase"/>
    <property type="match status" value="1"/>
</dbReference>
<evidence type="ECO:0000256" key="2">
    <source>
        <dbReference type="ARBA" id="ARBA00009326"/>
    </source>
</evidence>
<dbReference type="SUPFAM" id="SSF54001">
    <property type="entry name" value="Cysteine proteinases"/>
    <property type="match status" value="1"/>
</dbReference>
<feature type="active site" description="Nucleophile" evidence="8">
    <location>
        <position position="175"/>
    </location>
</feature>
<evidence type="ECO:0000256" key="6">
    <source>
        <dbReference type="ARBA" id="ARBA00022801"/>
    </source>
</evidence>
<evidence type="ECO:0000256" key="9">
    <source>
        <dbReference type="SAM" id="MobiDB-lite"/>
    </source>
</evidence>
<feature type="compositionally biased region" description="Basic residues" evidence="9">
    <location>
        <begin position="29"/>
        <end position="38"/>
    </location>
</feature>
<feature type="domain" description="UCH catalytic" evidence="10">
    <location>
        <begin position="97"/>
        <end position="321"/>
    </location>
</feature>
<feature type="compositionally biased region" description="Basic and acidic residues" evidence="9">
    <location>
        <begin position="39"/>
        <end position="48"/>
    </location>
</feature>
<evidence type="ECO:0000259" key="10">
    <source>
        <dbReference type="PROSITE" id="PS52048"/>
    </source>
</evidence>
<dbReference type="STRING" id="573729.G2QI51"/>
<dbReference type="Proteomes" id="UP000007322">
    <property type="component" value="Chromosome 5"/>
</dbReference>
<dbReference type="RefSeq" id="XP_003665485.1">
    <property type="nucleotide sequence ID" value="XM_003665437.1"/>
</dbReference>
<dbReference type="GeneID" id="11511245"/>
<dbReference type="FunFam" id="3.40.532.10:FF:000010">
    <property type="entry name" value="Ubiquitin carboxyl-terminal hydrolase"/>
    <property type="match status" value="1"/>
</dbReference>
<keyword evidence="7 8" id="KW-0788">Thiol protease</keyword>
<comment type="catalytic activity">
    <reaction evidence="1 8">
        <text>Thiol-dependent hydrolysis of ester, thioester, amide, peptide and isopeptide bonds formed by the C-terminal Gly of ubiquitin (a 76-residue protein attached to proteins as an intracellular targeting signal).</text>
        <dbReference type="EC" id="3.4.19.12"/>
    </reaction>
</comment>
<keyword evidence="5 8" id="KW-0833">Ubl conjugation pathway</keyword>
<gene>
    <name evidence="11" type="ORF">MYCTH_2309306</name>
</gene>
<dbReference type="VEuPathDB" id="FungiDB:MYCTH_2309306"/>
<reference evidence="11 12" key="1">
    <citation type="journal article" date="2011" name="Nat. Biotechnol.">
        <title>Comparative genomic analysis of the thermophilic biomass-degrading fungi Myceliophthora thermophila and Thielavia terrestris.</title>
        <authorList>
            <person name="Berka R.M."/>
            <person name="Grigoriev I.V."/>
            <person name="Otillar R."/>
            <person name="Salamov A."/>
            <person name="Grimwood J."/>
            <person name="Reid I."/>
            <person name="Ishmael N."/>
            <person name="John T."/>
            <person name="Darmond C."/>
            <person name="Moisan M.-C."/>
            <person name="Henrissat B."/>
            <person name="Coutinho P.M."/>
            <person name="Lombard V."/>
            <person name="Natvig D.O."/>
            <person name="Lindquist E."/>
            <person name="Schmutz J."/>
            <person name="Lucas S."/>
            <person name="Harris P."/>
            <person name="Powlowski J."/>
            <person name="Bellemare A."/>
            <person name="Taylor D."/>
            <person name="Butler G."/>
            <person name="de Vries R.P."/>
            <person name="Allijn I.E."/>
            <person name="van den Brink J."/>
            <person name="Ushinsky S."/>
            <person name="Storms R."/>
            <person name="Powell A.J."/>
            <person name="Paulsen I.T."/>
            <person name="Elbourne L.D.H."/>
            <person name="Baker S.E."/>
            <person name="Magnuson J."/>
            <person name="LaBoissiere S."/>
            <person name="Clutterbuck A.J."/>
            <person name="Martinez D."/>
            <person name="Wogulis M."/>
            <person name="de Leon A.L."/>
            <person name="Rey M.W."/>
            <person name="Tsang A."/>
        </authorList>
    </citation>
    <scope>NUCLEOTIDE SEQUENCE [LARGE SCALE GENOMIC DNA]</scope>
    <source>
        <strain evidence="12">ATCC 42464 / BCRC 31852 / DSM 1799</strain>
    </source>
</reference>
<dbReference type="InterPro" id="IPR001578">
    <property type="entry name" value="Peptidase_C12_UCH"/>
</dbReference>